<dbReference type="SUPFAM" id="SSF50465">
    <property type="entry name" value="EF-Tu/eEF-1alpha/eIF2-gamma C-terminal domain"/>
    <property type="match status" value="1"/>
</dbReference>
<keyword evidence="6" id="KW-0866">Nonsense-mediated mRNA decay</keyword>
<dbReference type="GO" id="GO:0000184">
    <property type="term" value="P:nuclear-transcribed mRNA catabolic process, nonsense-mediated decay"/>
    <property type="evidence" value="ECO:0007669"/>
    <property type="project" value="UniProtKB-KW"/>
</dbReference>
<gene>
    <name evidence="10" type="primary">Gspt2</name>
    <name evidence="10" type="ORF">PHOROB_LOCUS3644</name>
</gene>
<dbReference type="GO" id="GO:0005829">
    <property type="term" value="C:cytosol"/>
    <property type="evidence" value="ECO:0007669"/>
    <property type="project" value="UniProtKB-ARBA"/>
</dbReference>
<feature type="region of interest" description="Disordered" evidence="8">
    <location>
        <begin position="83"/>
        <end position="126"/>
    </location>
</feature>
<dbReference type="GO" id="GO:0003924">
    <property type="term" value="F:GTPase activity"/>
    <property type="evidence" value="ECO:0007669"/>
    <property type="project" value="InterPro"/>
</dbReference>
<comment type="caution">
    <text evidence="10">The sequence shown here is derived from an EMBL/GenBank/DDBJ whole genome shotgun (WGS) entry which is preliminary data.</text>
</comment>
<evidence type="ECO:0000256" key="7">
    <source>
        <dbReference type="ARBA" id="ARBA00049117"/>
    </source>
</evidence>
<proteinExistence type="inferred from homology"/>
<dbReference type="InterPro" id="IPR004161">
    <property type="entry name" value="EFTu-like_2"/>
</dbReference>
<evidence type="ECO:0000256" key="5">
    <source>
        <dbReference type="ARBA" id="ARBA00023134"/>
    </source>
</evidence>
<dbReference type="FunFam" id="2.40.30.10:FF:000024">
    <property type="entry name" value="Eukaryotic peptide chain release factor GTP-binding subunit ERF3A"/>
    <property type="match status" value="1"/>
</dbReference>
<evidence type="ECO:0000313" key="10">
    <source>
        <dbReference type="EMBL" id="CAH6780242.1"/>
    </source>
</evidence>
<dbReference type="RefSeq" id="XP_051034942.1">
    <property type="nucleotide sequence ID" value="XM_051178985.1"/>
</dbReference>
<dbReference type="InterPro" id="IPR009818">
    <property type="entry name" value="PAM2_motif"/>
</dbReference>
<evidence type="ECO:0000256" key="4">
    <source>
        <dbReference type="ARBA" id="ARBA00022917"/>
    </source>
</evidence>
<dbReference type="EMBL" id="CALSGD010000911">
    <property type="protein sequence ID" value="CAH6780242.1"/>
    <property type="molecule type" value="Genomic_DNA"/>
</dbReference>
<keyword evidence="4" id="KW-0648">Protein biosynthesis</keyword>
<dbReference type="InterPro" id="IPR000795">
    <property type="entry name" value="T_Tr_GTP-bd_dom"/>
</dbReference>
<evidence type="ECO:0000259" key="9">
    <source>
        <dbReference type="PROSITE" id="PS51722"/>
    </source>
</evidence>
<dbReference type="InterPro" id="IPR009000">
    <property type="entry name" value="Transl_B-barrel_sf"/>
</dbReference>
<dbReference type="CDD" id="cd04089">
    <property type="entry name" value="eRF3_II"/>
    <property type="match status" value="1"/>
</dbReference>
<dbReference type="PRINTS" id="PR00315">
    <property type="entry name" value="ELONGATNFCT"/>
</dbReference>
<feature type="compositionally biased region" description="Basic and acidic residues" evidence="8">
    <location>
        <begin position="177"/>
        <end position="191"/>
    </location>
</feature>
<dbReference type="CTD" id="23708"/>
<sequence length="631" mass="68968">MDLGSSSDSAPDCWDQMDMEVPGSAPSGDGIASANTAAAEAAEAEALRQHLSMAFSSQLNINAKPFVPSVSAAEFVQSFLPGSAQPPAPTASSSNETCTSAGDPQGKRLGWGAPVEPSKDGPLVSWEGSSSAVTMELSEPVVENGEVEMALEESCELKEVSEAKPGGSLGESGPPEESGKEMMEEKEEIRKSKSMVIPSGAPKKEHVNVVFIGHVDAGKSTIGGQIMFLTGMVDRRTLEKYEREAKEKNRETWYLSWALDTNQEERDKGKTVEVGRAYFETEKKHFTILDAPGHKSFVPNMIGGASQADLAVLVISARKGEFETGFEKGGQTREHAMLAKTAGVKYLIVLINKMDDPTVDWSSERYEECKEKLVPFLKKVGFSPKKDIHFMPCSGLTGANIKEQSDFCPWYTGLPFIPYLDSLPNFNRSIDGPIRLPIVDKYKDMGTVVLGKLESGSIFKGQQLVMMPNKHNVEVLGIVSDDAETDFVAPGENLKIRLKGIEEEEILPGFILCEPSNLCHSGRTFDVQIVIIEHKSIICPGYNAVLHIHTCIEEVEITALISLVDKKSGEKSKTRPRFVKQDQVCIARLRTAGTICLETFKDFPQMGRFTLRDEGKTIAIGKVLKLVPEKD</sequence>
<dbReference type="Gene3D" id="3.40.50.300">
    <property type="entry name" value="P-loop containing nucleotide triphosphate hydrolases"/>
    <property type="match status" value="1"/>
</dbReference>
<dbReference type="KEGG" id="prob:127217980"/>
<dbReference type="PROSITE" id="PS00301">
    <property type="entry name" value="G_TR_1"/>
    <property type="match status" value="1"/>
</dbReference>
<dbReference type="FunFam" id="3.40.50.300:FF:000270">
    <property type="entry name" value="Eukaryotic peptide chain release factor GTP-binding subunit ERF3A"/>
    <property type="match status" value="1"/>
</dbReference>
<reference evidence="10" key="1">
    <citation type="submission" date="2022-06" db="EMBL/GenBank/DDBJ databases">
        <authorList>
            <person name="Andreotti S."/>
            <person name="Wyler E."/>
        </authorList>
    </citation>
    <scope>NUCLEOTIDE SEQUENCE</scope>
</reference>
<keyword evidence="2" id="KW-0547">Nucleotide-binding</keyword>
<evidence type="ECO:0000256" key="8">
    <source>
        <dbReference type="SAM" id="MobiDB-lite"/>
    </source>
</evidence>
<evidence type="ECO:0000313" key="11">
    <source>
        <dbReference type="Proteomes" id="UP001152836"/>
    </source>
</evidence>
<dbReference type="PANTHER" id="PTHR23115">
    <property type="entry name" value="TRANSLATION FACTOR"/>
    <property type="match status" value="1"/>
</dbReference>
<dbReference type="PROSITE" id="PS51722">
    <property type="entry name" value="G_TR_2"/>
    <property type="match status" value="1"/>
</dbReference>
<dbReference type="CDD" id="cd03704">
    <property type="entry name" value="eRF3_C_III"/>
    <property type="match status" value="1"/>
</dbReference>
<evidence type="ECO:0000256" key="1">
    <source>
        <dbReference type="ARBA" id="ARBA00007249"/>
    </source>
</evidence>
<dbReference type="GeneID" id="127217980"/>
<dbReference type="InterPro" id="IPR054696">
    <property type="entry name" value="GTP-eEF1A_C"/>
</dbReference>
<protein>
    <submittedName>
        <fullName evidence="10">Gspt2 protein</fullName>
    </submittedName>
</protein>
<keyword evidence="11" id="KW-1185">Reference proteome</keyword>
<accession>A0AAU9Z0L5</accession>
<dbReference type="Pfam" id="PF03144">
    <property type="entry name" value="GTP_EFTU_D2"/>
    <property type="match status" value="1"/>
</dbReference>
<comment type="catalytic activity">
    <reaction evidence="7">
        <text>GTP + H2O = GDP + phosphate + H(+)</text>
        <dbReference type="Rhea" id="RHEA:19669"/>
        <dbReference type="ChEBI" id="CHEBI:15377"/>
        <dbReference type="ChEBI" id="CHEBI:15378"/>
        <dbReference type="ChEBI" id="CHEBI:37565"/>
        <dbReference type="ChEBI" id="CHEBI:43474"/>
        <dbReference type="ChEBI" id="CHEBI:58189"/>
    </reaction>
    <physiologicalReaction direction="left-to-right" evidence="7">
        <dbReference type="Rhea" id="RHEA:19670"/>
    </physiologicalReaction>
</comment>
<dbReference type="SUPFAM" id="SSF50447">
    <property type="entry name" value="Translation proteins"/>
    <property type="match status" value="1"/>
</dbReference>
<organism evidence="10 11">
    <name type="scientific">Phodopus roborovskii</name>
    <name type="common">Roborovski's desert hamster</name>
    <name type="synonym">Cricetulus roborovskii</name>
    <dbReference type="NCBI Taxonomy" id="109678"/>
    <lineage>
        <taxon>Eukaryota</taxon>
        <taxon>Metazoa</taxon>
        <taxon>Chordata</taxon>
        <taxon>Craniata</taxon>
        <taxon>Vertebrata</taxon>
        <taxon>Euteleostomi</taxon>
        <taxon>Mammalia</taxon>
        <taxon>Eutheria</taxon>
        <taxon>Euarchontoglires</taxon>
        <taxon>Glires</taxon>
        <taxon>Rodentia</taxon>
        <taxon>Myomorpha</taxon>
        <taxon>Muroidea</taxon>
        <taxon>Cricetidae</taxon>
        <taxon>Cricetinae</taxon>
        <taxon>Phodopus</taxon>
    </lineage>
</organism>
<feature type="region of interest" description="Disordered" evidence="8">
    <location>
        <begin position="159"/>
        <end position="193"/>
    </location>
</feature>
<comment type="similarity">
    <text evidence="1">Belongs to the TRAFAC class translation factor GTPase superfamily. Classic translation factor GTPase family. EF-Tu/EF-1A subfamily.</text>
</comment>
<evidence type="ECO:0000256" key="6">
    <source>
        <dbReference type="ARBA" id="ARBA00023161"/>
    </source>
</evidence>
<dbReference type="InterPro" id="IPR050100">
    <property type="entry name" value="TRAFAC_GTPase_members"/>
</dbReference>
<keyword evidence="3" id="KW-0378">Hydrolase</keyword>
<dbReference type="GO" id="GO:0003747">
    <property type="term" value="F:translation release factor activity"/>
    <property type="evidence" value="ECO:0007669"/>
    <property type="project" value="UniProtKB-ARBA"/>
</dbReference>
<dbReference type="Pfam" id="PF07145">
    <property type="entry name" value="PAM2"/>
    <property type="match status" value="1"/>
</dbReference>
<dbReference type="Gene3D" id="2.40.30.10">
    <property type="entry name" value="Translation factors"/>
    <property type="match status" value="2"/>
</dbReference>
<feature type="domain" description="Tr-type G" evidence="9">
    <location>
        <begin position="204"/>
        <end position="428"/>
    </location>
</feature>
<dbReference type="Pfam" id="PF00009">
    <property type="entry name" value="GTP_EFTU"/>
    <property type="match status" value="1"/>
</dbReference>
<dbReference type="InterPro" id="IPR027417">
    <property type="entry name" value="P-loop_NTPase"/>
</dbReference>
<evidence type="ECO:0000256" key="3">
    <source>
        <dbReference type="ARBA" id="ARBA00022801"/>
    </source>
</evidence>
<name>A0AAU9Z0L5_PHORO</name>
<dbReference type="FunFam" id="2.40.30.10:FF:000017">
    <property type="entry name" value="Eukaryotic peptide chain release factor GTP-binding subunit"/>
    <property type="match status" value="1"/>
</dbReference>
<dbReference type="InterPro" id="IPR009001">
    <property type="entry name" value="Transl_elong_EF1A/Init_IF2_C"/>
</dbReference>
<keyword evidence="5" id="KW-0342">GTP-binding</keyword>
<dbReference type="GO" id="GO:0005525">
    <property type="term" value="F:GTP binding"/>
    <property type="evidence" value="ECO:0007669"/>
    <property type="project" value="UniProtKB-KW"/>
</dbReference>
<dbReference type="Proteomes" id="UP001152836">
    <property type="component" value="Unassembled WGS sequence"/>
</dbReference>
<feature type="region of interest" description="Disordered" evidence="8">
    <location>
        <begin position="1"/>
        <end position="39"/>
    </location>
</feature>
<dbReference type="AlphaFoldDB" id="A0AAU9Z0L5"/>
<dbReference type="Pfam" id="PF22594">
    <property type="entry name" value="GTP-eEF1A_C"/>
    <property type="match status" value="1"/>
</dbReference>
<dbReference type="CDD" id="cd01883">
    <property type="entry name" value="EF1_alpha"/>
    <property type="match status" value="1"/>
</dbReference>
<dbReference type="SUPFAM" id="SSF52540">
    <property type="entry name" value="P-loop containing nucleoside triphosphate hydrolases"/>
    <property type="match status" value="1"/>
</dbReference>
<evidence type="ECO:0000256" key="2">
    <source>
        <dbReference type="ARBA" id="ARBA00022741"/>
    </source>
</evidence>
<dbReference type="InterPro" id="IPR031157">
    <property type="entry name" value="G_TR_CS"/>
</dbReference>